<dbReference type="AlphaFoldDB" id="D0NTK4"/>
<dbReference type="KEGG" id="pif:PITG_16408"/>
<organism evidence="1 2">
    <name type="scientific">Phytophthora infestans (strain T30-4)</name>
    <name type="common">Potato late blight agent</name>
    <dbReference type="NCBI Taxonomy" id="403677"/>
    <lineage>
        <taxon>Eukaryota</taxon>
        <taxon>Sar</taxon>
        <taxon>Stramenopiles</taxon>
        <taxon>Oomycota</taxon>
        <taxon>Peronosporomycetes</taxon>
        <taxon>Peronosporales</taxon>
        <taxon>Peronosporaceae</taxon>
        <taxon>Phytophthora</taxon>
    </lineage>
</organism>
<sequence length="251" mass="28724">MRVDKVAQAVDYFSRAISVSKDKKGSNRGSTPSAFYRQRAAAYRKNGDFEKAAQDYDLVQKNSGGSTTLVDESVMYTAEHLYNTVKRATSPKKRIPQQSLSAEYLESSEERFKVQEELDEAEMGASDVTWEPPWNTYQTPVNSDWKQTQLELCELEHGDIFGHQGRITNAPRPSSGSFCELPLHDQNQPIPGEQVSLSTVWGLEGGQRQRNRLRWHCDVENVFVRHHPGFHRASLDKKNSRFMEYLAPRQR</sequence>
<gene>
    <name evidence="1" type="ORF">PITG_16408</name>
</gene>
<accession>D0NTK4</accession>
<reference evidence="2" key="1">
    <citation type="journal article" date="2009" name="Nature">
        <title>Genome sequence and analysis of the Irish potato famine pathogen Phytophthora infestans.</title>
        <authorList>
            <consortium name="The Broad Institute Genome Sequencing Platform"/>
            <person name="Haas B.J."/>
            <person name="Kamoun S."/>
            <person name="Zody M.C."/>
            <person name="Jiang R.H."/>
            <person name="Handsaker R.E."/>
            <person name="Cano L.M."/>
            <person name="Grabherr M."/>
            <person name="Kodira C.D."/>
            <person name="Raffaele S."/>
            <person name="Torto-Alalibo T."/>
            <person name="Bozkurt T.O."/>
            <person name="Ah-Fong A.M."/>
            <person name="Alvarado L."/>
            <person name="Anderson V.L."/>
            <person name="Armstrong M.R."/>
            <person name="Avrova A."/>
            <person name="Baxter L."/>
            <person name="Beynon J."/>
            <person name="Boevink P.C."/>
            <person name="Bollmann S.R."/>
            <person name="Bos J.I."/>
            <person name="Bulone V."/>
            <person name="Cai G."/>
            <person name="Cakir C."/>
            <person name="Carrington J.C."/>
            <person name="Chawner M."/>
            <person name="Conti L."/>
            <person name="Costanzo S."/>
            <person name="Ewan R."/>
            <person name="Fahlgren N."/>
            <person name="Fischbach M.A."/>
            <person name="Fugelstad J."/>
            <person name="Gilroy E.M."/>
            <person name="Gnerre S."/>
            <person name="Green P.J."/>
            <person name="Grenville-Briggs L.J."/>
            <person name="Griffith J."/>
            <person name="Grunwald N.J."/>
            <person name="Horn K."/>
            <person name="Horner N.R."/>
            <person name="Hu C.H."/>
            <person name="Huitema E."/>
            <person name="Jeong D.H."/>
            <person name="Jones A.M."/>
            <person name="Jones J.D."/>
            <person name="Jones R.W."/>
            <person name="Karlsson E.K."/>
            <person name="Kunjeti S.G."/>
            <person name="Lamour K."/>
            <person name="Liu Z."/>
            <person name="Ma L."/>
            <person name="Maclean D."/>
            <person name="Chibucos M.C."/>
            <person name="McDonald H."/>
            <person name="McWalters J."/>
            <person name="Meijer H.J."/>
            <person name="Morgan W."/>
            <person name="Morris P.F."/>
            <person name="Munro C.A."/>
            <person name="O'Neill K."/>
            <person name="Ospina-Giraldo M."/>
            <person name="Pinzon A."/>
            <person name="Pritchard L."/>
            <person name="Ramsahoye B."/>
            <person name="Ren Q."/>
            <person name="Restrepo S."/>
            <person name="Roy S."/>
            <person name="Sadanandom A."/>
            <person name="Savidor A."/>
            <person name="Schornack S."/>
            <person name="Schwartz D.C."/>
            <person name="Schumann U.D."/>
            <person name="Schwessinger B."/>
            <person name="Seyer L."/>
            <person name="Sharpe T."/>
            <person name="Silvar C."/>
            <person name="Song J."/>
            <person name="Studholme D.J."/>
            <person name="Sykes S."/>
            <person name="Thines M."/>
            <person name="van de Vondervoort P.J."/>
            <person name="Phuntumart V."/>
            <person name="Wawra S."/>
            <person name="Weide R."/>
            <person name="Win J."/>
            <person name="Young C."/>
            <person name="Zhou S."/>
            <person name="Fry W."/>
            <person name="Meyers B.C."/>
            <person name="van West P."/>
            <person name="Ristaino J."/>
            <person name="Govers F."/>
            <person name="Birch P.R."/>
            <person name="Whisson S.C."/>
            <person name="Judelson H.S."/>
            <person name="Nusbaum C."/>
        </authorList>
    </citation>
    <scope>NUCLEOTIDE SEQUENCE [LARGE SCALE GENOMIC DNA]</scope>
    <source>
        <strain evidence="2">T30-4</strain>
    </source>
</reference>
<dbReference type="SUPFAM" id="SSF48452">
    <property type="entry name" value="TPR-like"/>
    <property type="match status" value="1"/>
</dbReference>
<dbReference type="GeneID" id="9465042"/>
<dbReference type="HOGENOM" id="CLU_1108895_0_0_1"/>
<dbReference type="EMBL" id="DS028161">
    <property type="protein sequence ID" value="EEY64966.1"/>
    <property type="molecule type" value="Genomic_DNA"/>
</dbReference>
<dbReference type="Proteomes" id="UP000006643">
    <property type="component" value="Unassembled WGS sequence"/>
</dbReference>
<dbReference type="STRING" id="403677.D0NTK4"/>
<evidence type="ECO:0000313" key="1">
    <source>
        <dbReference type="EMBL" id="EEY64966.1"/>
    </source>
</evidence>
<dbReference type="InParanoid" id="D0NTK4"/>
<dbReference type="RefSeq" id="XP_002897454.1">
    <property type="nucleotide sequence ID" value="XM_002897408.1"/>
</dbReference>
<dbReference type="InterPro" id="IPR011990">
    <property type="entry name" value="TPR-like_helical_dom_sf"/>
</dbReference>
<evidence type="ECO:0000313" key="2">
    <source>
        <dbReference type="Proteomes" id="UP000006643"/>
    </source>
</evidence>
<protein>
    <submittedName>
        <fullName evidence="1">Uncharacterized protein</fullName>
    </submittedName>
</protein>
<dbReference type="VEuPathDB" id="FungiDB:PITG_16408"/>
<name>D0NTK4_PHYIT</name>
<proteinExistence type="predicted"/>
<keyword evidence="2" id="KW-1185">Reference proteome</keyword>
<dbReference type="Gene3D" id="1.25.40.10">
    <property type="entry name" value="Tetratricopeptide repeat domain"/>
    <property type="match status" value="1"/>
</dbReference>
<dbReference type="OrthoDB" id="9450131at2759"/>